<gene>
    <name evidence="2" type="ORF">PFMG_01591</name>
</gene>
<keyword evidence="1" id="KW-1133">Transmembrane helix</keyword>
<reference evidence="3" key="1">
    <citation type="submission" date="2015-07" db="EMBL/GenBank/DDBJ databases">
        <title>Annotation of Plasmodium falciparum IGH-CR14.</title>
        <authorList>
            <consortium name="The Broad Institute Genome Sequencing Platform"/>
            <person name="Volkman S.K."/>
            <person name="Neafsey D.E."/>
            <person name="Dash A.P."/>
            <person name="Chitnis C.E."/>
            <person name="Hartl D.L."/>
            <person name="Young S.K."/>
            <person name="Zeng Q."/>
            <person name="Koehrsen M."/>
            <person name="Alvarado L."/>
            <person name="Berlin A."/>
            <person name="Borenstein D."/>
            <person name="Chapman S.B."/>
            <person name="Chen Z."/>
            <person name="Engels R."/>
            <person name="Freedman E."/>
            <person name="Gellesch M."/>
            <person name="Goldberg J."/>
            <person name="Griggs A."/>
            <person name="Gujja S."/>
            <person name="Heilman E.R."/>
            <person name="Heiman D.I."/>
            <person name="Howarth C."/>
            <person name="Jen D."/>
            <person name="Larson L."/>
            <person name="Mehta T."/>
            <person name="Neiman D."/>
            <person name="Park D."/>
            <person name="Pearson M."/>
            <person name="Roberts A."/>
            <person name="Saif S."/>
            <person name="Shea T."/>
            <person name="Shenoy N."/>
            <person name="Sisk P."/>
            <person name="Stolte C."/>
            <person name="Sykes S."/>
            <person name="Walk T."/>
            <person name="White J."/>
            <person name="Yandava C."/>
            <person name="Haas B."/>
            <person name="Henn M.R."/>
            <person name="Nusbaum C."/>
            <person name="Birren B."/>
        </authorList>
    </citation>
    <scope>NUCLEOTIDE SEQUENCE [LARGE SCALE GENOMIC DNA]</scope>
    <source>
        <strain evidence="3">IGH-CR14</strain>
    </source>
</reference>
<evidence type="ECO:0000313" key="2">
    <source>
        <dbReference type="EMBL" id="KNG75407.1"/>
    </source>
</evidence>
<keyword evidence="1" id="KW-0812">Transmembrane</keyword>
<dbReference type="EMBL" id="GG665053">
    <property type="protein sequence ID" value="KNG75407.1"/>
    <property type="molecule type" value="Genomic_DNA"/>
</dbReference>
<accession>A0A0L1I7C3</accession>
<feature type="transmembrane region" description="Helical" evidence="1">
    <location>
        <begin position="12"/>
        <end position="32"/>
    </location>
</feature>
<evidence type="ECO:0000256" key="1">
    <source>
        <dbReference type="SAM" id="Phobius"/>
    </source>
</evidence>
<organism evidence="2 3">
    <name type="scientific">Plasmodium falciparum IGH-CR14</name>
    <dbReference type="NCBI Taxonomy" id="580059"/>
    <lineage>
        <taxon>Eukaryota</taxon>
        <taxon>Sar</taxon>
        <taxon>Alveolata</taxon>
        <taxon>Apicomplexa</taxon>
        <taxon>Aconoidasida</taxon>
        <taxon>Haemosporida</taxon>
        <taxon>Plasmodiidae</taxon>
        <taxon>Plasmodium</taxon>
        <taxon>Plasmodium (Laverania)</taxon>
    </lineage>
</organism>
<protein>
    <submittedName>
        <fullName evidence="2">Uncharacterized protein</fullName>
    </submittedName>
</protein>
<dbReference type="AlphaFoldDB" id="A0A0L1I7C3"/>
<reference evidence="3" key="2">
    <citation type="submission" date="2015-07" db="EMBL/GenBank/DDBJ databases">
        <title>The genome sequence of Plasmodium falciparum IGH-CR14.</title>
        <authorList>
            <consortium name="The Broad Institute Genome Sequencing Platform"/>
            <person name="Volkman S.K."/>
            <person name="Neafsey D.E."/>
            <person name="Dash A.P."/>
            <person name="Chitnis C.E."/>
            <person name="Hartl D.L."/>
            <person name="Young S.K."/>
            <person name="Kodira C.D."/>
            <person name="Zeng Q."/>
            <person name="Koehrsen M."/>
            <person name="Godfrey P."/>
            <person name="Alvarado L."/>
            <person name="Berlin A."/>
            <person name="Borenstein D."/>
            <person name="Chen Z."/>
            <person name="Engels R."/>
            <person name="Freedman E."/>
            <person name="Gellesch M."/>
            <person name="Goldberg J."/>
            <person name="Griggs A."/>
            <person name="Gujja S."/>
            <person name="Heiman D."/>
            <person name="Hepburn T."/>
            <person name="Howarth C."/>
            <person name="Jen D."/>
            <person name="Larson L."/>
            <person name="Lewis B."/>
            <person name="Mehta T."/>
            <person name="Park D."/>
            <person name="Pearson M."/>
            <person name="Roberts A."/>
            <person name="Saif S."/>
            <person name="Shea T."/>
            <person name="Shenoy N."/>
            <person name="Sisk P."/>
            <person name="Stolte C."/>
            <person name="Sykes S."/>
            <person name="Walk T."/>
            <person name="White J."/>
            <person name="Yandava C."/>
            <person name="Wirth D.F."/>
            <person name="Nusbaum C."/>
            <person name="Birren B."/>
        </authorList>
    </citation>
    <scope>NUCLEOTIDE SEQUENCE [LARGE SCALE GENOMIC DNA]</scope>
    <source>
        <strain evidence="3">IGH-CR14</strain>
    </source>
</reference>
<proteinExistence type="predicted"/>
<sequence>MYIRTHLSRIEIQFMICFSVISFYTGLFEIFLGNFQARLAEENLSFHVAELYKKYDIYK</sequence>
<name>A0A0L1I7C3_PLAFA</name>
<keyword evidence="1" id="KW-0472">Membrane</keyword>
<dbReference type="Proteomes" id="UP000054562">
    <property type="component" value="Unassembled WGS sequence"/>
</dbReference>
<dbReference type="OrthoDB" id="446247at2759"/>
<evidence type="ECO:0000313" key="3">
    <source>
        <dbReference type="Proteomes" id="UP000054562"/>
    </source>
</evidence>